<name>A0A2T3ZRE7_TRIHA</name>
<protein>
    <submittedName>
        <fullName evidence="1">Uncharacterized protein</fullName>
    </submittedName>
</protein>
<proteinExistence type="predicted"/>
<gene>
    <name evidence="1" type="ORF">M431DRAFT_102477</name>
</gene>
<dbReference type="EMBL" id="KZ679753">
    <property type="protein sequence ID" value="PTB47342.1"/>
    <property type="molecule type" value="Genomic_DNA"/>
</dbReference>
<dbReference type="AlphaFoldDB" id="A0A2T3ZRE7"/>
<keyword evidence="2" id="KW-1185">Reference proteome</keyword>
<reference evidence="1 2" key="1">
    <citation type="submission" date="2016-07" db="EMBL/GenBank/DDBJ databases">
        <title>Multiple horizontal gene transfer events from other fungi enriched the ability of initially mycotrophic Trichoderma (Ascomycota) to feed on dead plant biomass.</title>
        <authorList>
            <consortium name="DOE Joint Genome Institute"/>
            <person name="Aerts A."/>
            <person name="Atanasova L."/>
            <person name="Chenthamara K."/>
            <person name="Zhang J."/>
            <person name="Grujic M."/>
            <person name="Henrissat B."/>
            <person name="Kuo A."/>
            <person name="Salamov A."/>
            <person name="Lipzen A."/>
            <person name="Labutti K."/>
            <person name="Barry K."/>
            <person name="Miao Y."/>
            <person name="Rahimi M.J."/>
            <person name="Shen Q."/>
            <person name="Grigoriev I.V."/>
            <person name="Kubicek C.P."/>
            <person name="Druzhinina I.S."/>
        </authorList>
    </citation>
    <scope>NUCLEOTIDE SEQUENCE [LARGE SCALE GENOMIC DNA]</scope>
    <source>
        <strain evidence="1 2">CBS 226.95</strain>
    </source>
</reference>
<feature type="non-terminal residue" evidence="1">
    <location>
        <position position="1"/>
    </location>
</feature>
<accession>A0A2T3ZRE7</accession>
<dbReference type="GeneID" id="36620005"/>
<evidence type="ECO:0000313" key="1">
    <source>
        <dbReference type="EMBL" id="PTB47342.1"/>
    </source>
</evidence>
<evidence type="ECO:0000313" key="2">
    <source>
        <dbReference type="Proteomes" id="UP000241690"/>
    </source>
</evidence>
<organism evidence="1 2">
    <name type="scientific">Trichoderma harzianum CBS 226.95</name>
    <dbReference type="NCBI Taxonomy" id="983964"/>
    <lineage>
        <taxon>Eukaryota</taxon>
        <taxon>Fungi</taxon>
        <taxon>Dikarya</taxon>
        <taxon>Ascomycota</taxon>
        <taxon>Pezizomycotina</taxon>
        <taxon>Sordariomycetes</taxon>
        <taxon>Hypocreomycetidae</taxon>
        <taxon>Hypocreales</taxon>
        <taxon>Hypocreaceae</taxon>
        <taxon>Trichoderma</taxon>
    </lineage>
</organism>
<dbReference type="RefSeq" id="XP_024767019.1">
    <property type="nucleotide sequence ID" value="XM_024911446.1"/>
</dbReference>
<dbReference type="Proteomes" id="UP000241690">
    <property type="component" value="Unassembled WGS sequence"/>
</dbReference>
<sequence length="73" mass="8488">NIKINRPSDKLDFKKLRLYKVTKKIGPINYEIDLLLAPGKRGRTVYPNFYISLLEKALVDKETGEVIRDEIII</sequence>